<dbReference type="InterPro" id="IPR011779">
    <property type="entry name" value="SO4_adenylTrfase_lsu"/>
</dbReference>
<dbReference type="InterPro" id="IPR041757">
    <property type="entry name" value="CysN_GTP-bd"/>
</dbReference>
<dbReference type="InterPro" id="IPR054696">
    <property type="entry name" value="GTP-eEF1A_C"/>
</dbReference>
<dbReference type="InterPro" id="IPR000795">
    <property type="entry name" value="T_Tr_GTP-bd_dom"/>
</dbReference>
<dbReference type="Gene3D" id="3.40.50.300">
    <property type="entry name" value="P-loop containing nucleotide triphosphate hydrolases"/>
    <property type="match status" value="1"/>
</dbReference>
<dbReference type="EC" id="2.7.7.4" evidence="1"/>
<dbReference type="RefSeq" id="WP_346091464.1">
    <property type="nucleotide sequence ID" value="NZ_BAABKS010000027.1"/>
</dbReference>
<dbReference type="Proteomes" id="UP001597182">
    <property type="component" value="Unassembled WGS sequence"/>
</dbReference>
<dbReference type="PANTHER" id="PTHR23115">
    <property type="entry name" value="TRANSLATION FACTOR"/>
    <property type="match status" value="1"/>
</dbReference>
<dbReference type="PROSITE" id="PS51722">
    <property type="entry name" value="G_TR_2"/>
    <property type="match status" value="1"/>
</dbReference>
<dbReference type="Pfam" id="PF00009">
    <property type="entry name" value="GTP_EFTU"/>
    <property type="match status" value="1"/>
</dbReference>
<comment type="caution">
    <text evidence="8">The sequence shown here is derived from an EMBL/GenBank/DDBJ whole genome shotgun (WGS) entry which is preliminary data.</text>
</comment>
<dbReference type="Pfam" id="PF22594">
    <property type="entry name" value="GTP-eEF1A_C"/>
    <property type="match status" value="1"/>
</dbReference>
<evidence type="ECO:0000313" key="9">
    <source>
        <dbReference type="Proteomes" id="UP001597182"/>
    </source>
</evidence>
<dbReference type="CDD" id="cd04166">
    <property type="entry name" value="CysN_ATPS"/>
    <property type="match status" value="1"/>
</dbReference>
<evidence type="ECO:0000256" key="5">
    <source>
        <dbReference type="ARBA" id="ARBA00022840"/>
    </source>
</evidence>
<evidence type="ECO:0000313" key="8">
    <source>
        <dbReference type="EMBL" id="MFD1237462.1"/>
    </source>
</evidence>
<dbReference type="CDD" id="cd03695">
    <property type="entry name" value="CysN_NodQ_II"/>
    <property type="match status" value="1"/>
</dbReference>
<feature type="domain" description="Tr-type G" evidence="7">
    <location>
        <begin position="6"/>
        <end position="221"/>
    </location>
</feature>
<dbReference type="InterPro" id="IPR031157">
    <property type="entry name" value="G_TR_CS"/>
</dbReference>
<sequence>MGEGTRDLLRFATAGSVDDGKSTLVGRLLYDTKSVLADQIEAVQRASVDKGLTTPDLSLLVDGLRAEREQGITIDVAYRYFGTPTREFVLADTPGHVQYTRNTVTGASTAELAVLLVDARNGVVEQTRRHAAVLALLRVPRLVLAINKIDLVDYDQAVLEAIAKDFAGLARSLGFADDAVVTIPVSALVGDNVVERSPHTPWYEGPTLLGHLESVPVTGPEADAPFRLPVQYVIRPRTAGDARSADASRWGDLHDYRGYAGQVASGTVRPGDEVVVLPGGHRTTVASVETADGPLAAAAAGRSVTILLTDDIDLSRGDVIAAADAPPRVTDELDATLCWLAEKPLRPGARLLLKHGTRTTQVIVGDLRDRLDTDTFALEQPAELAINDIGRVALRTADPLPVDDYADIRATGGFLLIDPPTGNTLAAGLVGDPLVLVDLPSRAPSTPGP</sequence>
<keyword evidence="2" id="KW-0808">Transferase</keyword>
<dbReference type="InterPro" id="IPR009000">
    <property type="entry name" value="Transl_B-barrel_sf"/>
</dbReference>
<keyword evidence="6" id="KW-0342">GTP-binding</keyword>
<keyword evidence="4" id="KW-0547">Nucleotide-binding</keyword>
<name>A0ABW3VQC9_9PSEU</name>
<dbReference type="SUPFAM" id="SSF50447">
    <property type="entry name" value="Translation proteins"/>
    <property type="match status" value="1"/>
</dbReference>
<dbReference type="SUPFAM" id="SSF52540">
    <property type="entry name" value="P-loop containing nucleoside triphosphate hydrolases"/>
    <property type="match status" value="1"/>
</dbReference>
<evidence type="ECO:0000256" key="2">
    <source>
        <dbReference type="ARBA" id="ARBA00022679"/>
    </source>
</evidence>
<evidence type="ECO:0000256" key="4">
    <source>
        <dbReference type="ARBA" id="ARBA00022741"/>
    </source>
</evidence>
<accession>A0ABW3VQC9</accession>
<dbReference type="InterPro" id="IPR050100">
    <property type="entry name" value="TRAFAC_GTPase_members"/>
</dbReference>
<protein>
    <recommendedName>
        <fullName evidence="1">sulfate adenylyltransferase</fullName>
        <ecNumber evidence="1">2.7.7.4</ecNumber>
    </recommendedName>
</protein>
<keyword evidence="3 8" id="KW-0548">Nucleotidyltransferase</keyword>
<reference evidence="9" key="1">
    <citation type="journal article" date="2019" name="Int. J. Syst. Evol. Microbiol.">
        <title>The Global Catalogue of Microorganisms (GCM) 10K type strain sequencing project: providing services to taxonomists for standard genome sequencing and annotation.</title>
        <authorList>
            <consortium name="The Broad Institute Genomics Platform"/>
            <consortium name="The Broad Institute Genome Sequencing Center for Infectious Disease"/>
            <person name="Wu L."/>
            <person name="Ma J."/>
        </authorList>
    </citation>
    <scope>NUCLEOTIDE SEQUENCE [LARGE SCALE GENOMIC DNA]</scope>
    <source>
        <strain evidence="9">CCUG 49018</strain>
    </source>
</reference>
<dbReference type="NCBIfam" id="TIGR02034">
    <property type="entry name" value="CysN"/>
    <property type="match status" value="1"/>
</dbReference>
<gene>
    <name evidence="8" type="ORF">ACFQ34_29615</name>
</gene>
<evidence type="ECO:0000259" key="7">
    <source>
        <dbReference type="PROSITE" id="PS51722"/>
    </source>
</evidence>
<keyword evidence="5" id="KW-0067">ATP-binding</keyword>
<dbReference type="PROSITE" id="PS00301">
    <property type="entry name" value="G_TR_1"/>
    <property type="match status" value="1"/>
</dbReference>
<dbReference type="InterPro" id="IPR044138">
    <property type="entry name" value="CysN_II"/>
</dbReference>
<dbReference type="CDD" id="cd04095">
    <property type="entry name" value="CysN_NoDQ_III"/>
    <property type="match status" value="1"/>
</dbReference>
<dbReference type="SUPFAM" id="SSF50465">
    <property type="entry name" value="EF-Tu/eEF-1alpha/eIF2-gamma C-terminal domain"/>
    <property type="match status" value="1"/>
</dbReference>
<dbReference type="Gene3D" id="2.40.30.10">
    <property type="entry name" value="Translation factors"/>
    <property type="match status" value="2"/>
</dbReference>
<dbReference type="PRINTS" id="PR00315">
    <property type="entry name" value="ELONGATNFCT"/>
</dbReference>
<dbReference type="InterPro" id="IPR027417">
    <property type="entry name" value="P-loop_NTPase"/>
</dbReference>
<evidence type="ECO:0000256" key="3">
    <source>
        <dbReference type="ARBA" id="ARBA00022695"/>
    </source>
</evidence>
<evidence type="ECO:0000256" key="1">
    <source>
        <dbReference type="ARBA" id="ARBA00012391"/>
    </source>
</evidence>
<dbReference type="InterPro" id="IPR044139">
    <property type="entry name" value="CysN_NoDQ_III"/>
</dbReference>
<dbReference type="GO" id="GO:0016779">
    <property type="term" value="F:nucleotidyltransferase activity"/>
    <property type="evidence" value="ECO:0007669"/>
    <property type="project" value="UniProtKB-KW"/>
</dbReference>
<keyword evidence="9" id="KW-1185">Reference proteome</keyword>
<proteinExistence type="predicted"/>
<dbReference type="EMBL" id="JBHTMB010000289">
    <property type="protein sequence ID" value="MFD1237462.1"/>
    <property type="molecule type" value="Genomic_DNA"/>
</dbReference>
<organism evidence="8 9">
    <name type="scientific">Pseudonocardia benzenivorans</name>
    <dbReference type="NCBI Taxonomy" id="228005"/>
    <lineage>
        <taxon>Bacteria</taxon>
        <taxon>Bacillati</taxon>
        <taxon>Actinomycetota</taxon>
        <taxon>Actinomycetes</taxon>
        <taxon>Pseudonocardiales</taxon>
        <taxon>Pseudonocardiaceae</taxon>
        <taxon>Pseudonocardia</taxon>
    </lineage>
</organism>
<evidence type="ECO:0000256" key="6">
    <source>
        <dbReference type="ARBA" id="ARBA00023134"/>
    </source>
</evidence>
<dbReference type="InterPro" id="IPR009001">
    <property type="entry name" value="Transl_elong_EF1A/Init_IF2_C"/>
</dbReference>